<feature type="domain" description="PWWP" evidence="1">
    <location>
        <begin position="82"/>
        <end position="151"/>
    </location>
</feature>
<evidence type="ECO:0000313" key="3">
    <source>
        <dbReference type="Proteomes" id="UP000295252"/>
    </source>
</evidence>
<dbReference type="Proteomes" id="UP000295252">
    <property type="component" value="Chromosome IV"/>
</dbReference>
<accession>A0A068UKA1</accession>
<dbReference type="PhylomeDB" id="A0A068UKA1"/>
<name>A0A068UKA1_COFCA</name>
<gene>
    <name evidence="2" type="ORF">GSCOC_T00027736001</name>
</gene>
<sequence>MRYKDFDCSSSSRVYCSSWSSVTSVSEGCSSPSAVQSSNFAPGAVSSFTGGNKQVKGKMDRKQLKEKDERKEDFFKPGDFVLGDIVWAKCGKKFPAWPAVVIDPLWQAPEAVLRACVPGTLCVMFYGYSKNGTQRDYAWIKEGMVFPFQEYMERFQGQTKLYGSKPVDFHMAIEEAILAESGYVNPGSGIEPETSPVASQSEIEEAMGSNQEELGYLDQASIHTTNLSFPNCGHSV</sequence>
<dbReference type="Gene3D" id="2.30.30.140">
    <property type="match status" value="1"/>
</dbReference>
<keyword evidence="3" id="KW-1185">Reference proteome</keyword>
<dbReference type="CDD" id="cd20143">
    <property type="entry name" value="PWWP_AtATX3-like"/>
    <property type="match status" value="1"/>
</dbReference>
<organism evidence="2 3">
    <name type="scientific">Coffea canephora</name>
    <name type="common">Robusta coffee</name>
    <dbReference type="NCBI Taxonomy" id="49390"/>
    <lineage>
        <taxon>Eukaryota</taxon>
        <taxon>Viridiplantae</taxon>
        <taxon>Streptophyta</taxon>
        <taxon>Embryophyta</taxon>
        <taxon>Tracheophyta</taxon>
        <taxon>Spermatophyta</taxon>
        <taxon>Magnoliopsida</taxon>
        <taxon>eudicotyledons</taxon>
        <taxon>Gunneridae</taxon>
        <taxon>Pentapetalae</taxon>
        <taxon>asterids</taxon>
        <taxon>lamiids</taxon>
        <taxon>Gentianales</taxon>
        <taxon>Rubiaceae</taxon>
        <taxon>Ixoroideae</taxon>
        <taxon>Gardenieae complex</taxon>
        <taxon>Bertiereae - Coffeeae clade</taxon>
        <taxon>Coffeeae</taxon>
        <taxon>Coffea</taxon>
    </lineage>
</organism>
<dbReference type="InParanoid" id="A0A068UKA1"/>
<dbReference type="SUPFAM" id="SSF63748">
    <property type="entry name" value="Tudor/PWWP/MBT"/>
    <property type="match status" value="1"/>
</dbReference>
<evidence type="ECO:0000313" key="2">
    <source>
        <dbReference type="EMBL" id="CDP08682.1"/>
    </source>
</evidence>
<dbReference type="InterPro" id="IPR000313">
    <property type="entry name" value="PWWP_dom"/>
</dbReference>
<dbReference type="Pfam" id="PF00855">
    <property type="entry name" value="PWWP"/>
    <property type="match status" value="1"/>
</dbReference>
<evidence type="ECO:0000259" key="1">
    <source>
        <dbReference type="PROSITE" id="PS50812"/>
    </source>
</evidence>
<dbReference type="SMART" id="SM00293">
    <property type="entry name" value="PWWP"/>
    <property type="match status" value="1"/>
</dbReference>
<dbReference type="Gramene" id="CDP08682">
    <property type="protein sequence ID" value="CDP08682"/>
    <property type="gene ID" value="GSCOC_T00027736001"/>
</dbReference>
<dbReference type="AlphaFoldDB" id="A0A068UKA1"/>
<dbReference type="STRING" id="49390.A0A068UKA1"/>
<proteinExistence type="predicted"/>
<protein>
    <recommendedName>
        <fullName evidence="1">PWWP domain-containing protein</fullName>
    </recommendedName>
</protein>
<dbReference type="OrthoDB" id="1750457at2759"/>
<dbReference type="PROSITE" id="PS50812">
    <property type="entry name" value="PWWP"/>
    <property type="match status" value="1"/>
</dbReference>
<reference evidence="3" key="1">
    <citation type="journal article" date="2014" name="Science">
        <title>The coffee genome provides insight into the convergent evolution of caffeine biosynthesis.</title>
        <authorList>
            <person name="Denoeud F."/>
            <person name="Carretero-Paulet L."/>
            <person name="Dereeper A."/>
            <person name="Droc G."/>
            <person name="Guyot R."/>
            <person name="Pietrella M."/>
            <person name="Zheng C."/>
            <person name="Alberti A."/>
            <person name="Anthony F."/>
            <person name="Aprea G."/>
            <person name="Aury J.M."/>
            <person name="Bento P."/>
            <person name="Bernard M."/>
            <person name="Bocs S."/>
            <person name="Campa C."/>
            <person name="Cenci A."/>
            <person name="Combes M.C."/>
            <person name="Crouzillat D."/>
            <person name="Da Silva C."/>
            <person name="Daddiego L."/>
            <person name="De Bellis F."/>
            <person name="Dussert S."/>
            <person name="Garsmeur O."/>
            <person name="Gayraud T."/>
            <person name="Guignon V."/>
            <person name="Jahn K."/>
            <person name="Jamilloux V."/>
            <person name="Joet T."/>
            <person name="Labadie K."/>
            <person name="Lan T."/>
            <person name="Leclercq J."/>
            <person name="Lepelley M."/>
            <person name="Leroy T."/>
            <person name="Li L.T."/>
            <person name="Librado P."/>
            <person name="Lopez L."/>
            <person name="Munoz A."/>
            <person name="Noel B."/>
            <person name="Pallavicini A."/>
            <person name="Perrotta G."/>
            <person name="Poncet V."/>
            <person name="Pot D."/>
            <person name="Priyono X."/>
            <person name="Rigoreau M."/>
            <person name="Rouard M."/>
            <person name="Rozas J."/>
            <person name="Tranchant-Dubreuil C."/>
            <person name="VanBuren R."/>
            <person name="Zhang Q."/>
            <person name="Andrade A.C."/>
            <person name="Argout X."/>
            <person name="Bertrand B."/>
            <person name="de Kochko A."/>
            <person name="Graziosi G."/>
            <person name="Henry R.J."/>
            <person name="Jayarama X."/>
            <person name="Ming R."/>
            <person name="Nagai C."/>
            <person name="Rounsley S."/>
            <person name="Sankoff D."/>
            <person name="Giuliano G."/>
            <person name="Albert V.A."/>
            <person name="Wincker P."/>
            <person name="Lashermes P."/>
        </authorList>
    </citation>
    <scope>NUCLEOTIDE SEQUENCE [LARGE SCALE GENOMIC DNA]</scope>
    <source>
        <strain evidence="3">cv. DH200-94</strain>
    </source>
</reference>
<dbReference type="EMBL" id="HG739119">
    <property type="protein sequence ID" value="CDP08682.1"/>
    <property type="molecule type" value="Genomic_DNA"/>
</dbReference>